<reference evidence="1" key="1">
    <citation type="submission" date="2021-02" db="EMBL/GenBank/DDBJ databases">
        <authorList>
            <consortium name="DOE Joint Genome Institute"/>
            <person name="Ahrendt S."/>
            <person name="Looney B.P."/>
            <person name="Miyauchi S."/>
            <person name="Morin E."/>
            <person name="Drula E."/>
            <person name="Courty P.E."/>
            <person name="Chicoki N."/>
            <person name="Fauchery L."/>
            <person name="Kohler A."/>
            <person name="Kuo A."/>
            <person name="Labutti K."/>
            <person name="Pangilinan J."/>
            <person name="Lipzen A."/>
            <person name="Riley R."/>
            <person name="Andreopoulos W."/>
            <person name="He G."/>
            <person name="Johnson J."/>
            <person name="Barry K.W."/>
            <person name="Grigoriev I.V."/>
            <person name="Nagy L."/>
            <person name="Hibbett D."/>
            <person name="Henrissat B."/>
            <person name="Matheny P.B."/>
            <person name="Labbe J."/>
            <person name="Martin F."/>
        </authorList>
    </citation>
    <scope>NUCLEOTIDE SEQUENCE</scope>
    <source>
        <strain evidence="1">FP105234-sp</strain>
    </source>
</reference>
<sequence length="300" mass="31445">MANPAEPHIQSLAIALAGFGEVILHYTLLNSQSQASVTADPAPNSQTPDRPPQPHSAPAPAPHDTLFPGHAPASTPAPAPSVPAPSSPASPARRSASCTPETPPDSKAHPRSPQDTPPRARTPASYCEPALSVTEPSSPAPSQTARHRASLVPETQPGRYVHPRSPHGASPRAHTPTSNPAPALSVTEPPSPAPSQHSASCVPETQPDSYTAASEPFSFELDKLARLKCPLDLSPTLQELLEEADTVIRLASCLTEKPPTFGIFGIFRNHVTSAPRPRSSPSGFTTAPQHLSKAPQTHSK</sequence>
<name>A0ACB8R2H2_9AGAM</name>
<organism evidence="1 2">
    <name type="scientific">Auriscalpium vulgare</name>
    <dbReference type="NCBI Taxonomy" id="40419"/>
    <lineage>
        <taxon>Eukaryota</taxon>
        <taxon>Fungi</taxon>
        <taxon>Dikarya</taxon>
        <taxon>Basidiomycota</taxon>
        <taxon>Agaricomycotina</taxon>
        <taxon>Agaricomycetes</taxon>
        <taxon>Russulales</taxon>
        <taxon>Auriscalpiaceae</taxon>
        <taxon>Auriscalpium</taxon>
    </lineage>
</organism>
<proteinExistence type="predicted"/>
<reference evidence="1" key="2">
    <citation type="journal article" date="2022" name="New Phytol.">
        <title>Evolutionary transition to the ectomycorrhizal habit in the genomes of a hyperdiverse lineage of mushroom-forming fungi.</title>
        <authorList>
            <person name="Looney B."/>
            <person name="Miyauchi S."/>
            <person name="Morin E."/>
            <person name="Drula E."/>
            <person name="Courty P.E."/>
            <person name="Kohler A."/>
            <person name="Kuo A."/>
            <person name="LaButti K."/>
            <person name="Pangilinan J."/>
            <person name="Lipzen A."/>
            <person name="Riley R."/>
            <person name="Andreopoulos W."/>
            <person name="He G."/>
            <person name="Johnson J."/>
            <person name="Nolan M."/>
            <person name="Tritt A."/>
            <person name="Barry K.W."/>
            <person name="Grigoriev I.V."/>
            <person name="Nagy L.G."/>
            <person name="Hibbett D."/>
            <person name="Henrissat B."/>
            <person name="Matheny P.B."/>
            <person name="Labbe J."/>
            <person name="Martin F.M."/>
        </authorList>
    </citation>
    <scope>NUCLEOTIDE SEQUENCE</scope>
    <source>
        <strain evidence="1">FP105234-sp</strain>
    </source>
</reference>
<dbReference type="Proteomes" id="UP000814033">
    <property type="component" value="Unassembled WGS sequence"/>
</dbReference>
<accession>A0ACB8R2H2</accession>
<gene>
    <name evidence="1" type="ORF">FA95DRAFT_1613567</name>
</gene>
<dbReference type="EMBL" id="MU276567">
    <property type="protein sequence ID" value="KAI0038193.1"/>
    <property type="molecule type" value="Genomic_DNA"/>
</dbReference>
<evidence type="ECO:0000313" key="1">
    <source>
        <dbReference type="EMBL" id="KAI0038193.1"/>
    </source>
</evidence>
<comment type="caution">
    <text evidence="1">The sequence shown here is derived from an EMBL/GenBank/DDBJ whole genome shotgun (WGS) entry which is preliminary data.</text>
</comment>
<evidence type="ECO:0000313" key="2">
    <source>
        <dbReference type="Proteomes" id="UP000814033"/>
    </source>
</evidence>
<protein>
    <submittedName>
        <fullName evidence="1">Uncharacterized protein</fullName>
    </submittedName>
</protein>
<keyword evidence="2" id="KW-1185">Reference proteome</keyword>